<proteinExistence type="inferred from homology"/>
<protein>
    <recommendedName>
        <fullName evidence="3">DNA topoisomerase</fullName>
        <ecNumber evidence="3">5.6.2.1</ecNumber>
    </recommendedName>
    <alternativeName>
        <fullName evidence="10">Omega-protein</fullName>
    </alternativeName>
    <alternativeName>
        <fullName evidence="9">Relaxing enzyme</fullName>
    </alternativeName>
    <alternativeName>
        <fullName evidence="7">Swivelase</fullName>
    </alternativeName>
    <alternativeName>
        <fullName evidence="8">Untwisting enzyme</fullName>
    </alternativeName>
</protein>
<dbReference type="CDD" id="cd03362">
    <property type="entry name" value="TOPRIM_TopoIA_TopoIII"/>
    <property type="match status" value="1"/>
</dbReference>
<dbReference type="PANTHER" id="PTHR11390">
    <property type="entry name" value="PROKARYOTIC DNA TOPOISOMERASE"/>
    <property type="match status" value="1"/>
</dbReference>
<evidence type="ECO:0000256" key="3">
    <source>
        <dbReference type="ARBA" id="ARBA00012891"/>
    </source>
</evidence>
<keyword evidence="6 13" id="KW-0413">Isomerase</keyword>
<dbReference type="Gene3D" id="1.10.290.10">
    <property type="entry name" value="Topoisomerase I, domain 4"/>
    <property type="match status" value="1"/>
</dbReference>
<dbReference type="InterPro" id="IPR003602">
    <property type="entry name" value="Topo_IA_DNA-bd_dom"/>
</dbReference>
<keyword evidence="4" id="KW-0799">Topoisomerase</keyword>
<dbReference type="InterPro" id="IPR013825">
    <property type="entry name" value="Topo_IA_cen_sub2"/>
</dbReference>
<sequence length="696" mass="80587">MKKVIIAEKPSLGMTIVQAIGGNFNKKDGYFENDKYIVTFGFGHLFQLKSIDDYMDREKTKWNIEEIPFIPSRYEFKLIDDSSVKKQFETIKKLIRRNDISHIIHCGDADREGEVIGRIIINRALEGQIKPIKRLWLPEQTNETIRKELSNLRDIEDYDLLYDEGLVRTCVDWIYGINLTRLLTCKTYKTLPVGRVLIPIVEVIHNRDMEINNFVPKKYYQGEVSFEKDNNTIKFSIDDLKFDTKEECVKAIDPLKNEKIIVRDIQIKEVKKQPKKLFSLDKLQNKLSKELKLSANDSLKIIQSLYEKGFVTYPRTNTEYLAEAEKDKVQKIIDVINKDNILEMKNKKSIFDTSKVESHSAIIPTTKIPTDLKAKELEVYNIIKNRFISNFLIEDTILEETKILFLLGNLNLSLKGTVIKSLGYLKYENDLKEKSIPKFEIGEELEPNIFASEKVTQPSKHITLEELNNYLKNPFKKSDMSEDEEYNLMLKGVEIGTVATRASIIEKAIKLGYIREEKGTFYIDKLGIDLINILKKLNIDLFKNKTVELSQTLKQVYKNEISKDRALEIFSTDLSNMINNAKKIEVNKIETSKIEKEVIGKCPRCGKNVYESEKSFYCEGYKAEPKCNFALWKNNKFFEDKGKKITKTIAKSLLSKSKVSVKGFKKKDGSGLYDADVIMSLNSDYVNFKLEFNNKK</sequence>
<dbReference type="InterPro" id="IPR000380">
    <property type="entry name" value="Topo_IA"/>
</dbReference>
<comment type="catalytic activity">
    <reaction evidence="1">
        <text>ATP-independent breakage of single-stranded DNA, followed by passage and rejoining.</text>
        <dbReference type="EC" id="5.6.2.1"/>
    </reaction>
</comment>
<dbReference type="Pfam" id="PF01131">
    <property type="entry name" value="Topoisom_bac"/>
    <property type="match status" value="1"/>
</dbReference>
<dbReference type="EMBL" id="JANKBY010000024">
    <property type="protein sequence ID" value="MCR1821874.1"/>
    <property type="molecule type" value="Genomic_DNA"/>
</dbReference>
<dbReference type="GO" id="GO:0006310">
    <property type="term" value="P:DNA recombination"/>
    <property type="evidence" value="ECO:0007669"/>
    <property type="project" value="TreeGrafter"/>
</dbReference>
<dbReference type="InterPro" id="IPR034144">
    <property type="entry name" value="TOPRIM_TopoIII"/>
</dbReference>
<dbReference type="Pfam" id="PF01751">
    <property type="entry name" value="Toprim"/>
    <property type="match status" value="1"/>
</dbReference>
<comment type="caution">
    <text evidence="13">The sequence shown here is derived from an EMBL/GenBank/DDBJ whole genome shotgun (WGS) entry which is preliminary data.</text>
</comment>
<dbReference type="InterPro" id="IPR023405">
    <property type="entry name" value="Topo_IA_core_domain"/>
</dbReference>
<dbReference type="RefSeq" id="WP_257560094.1">
    <property type="nucleotide sequence ID" value="NZ_JANKBY010000024.1"/>
</dbReference>
<dbReference type="EC" id="5.6.2.1" evidence="3"/>
<dbReference type="SMART" id="SM00436">
    <property type="entry name" value="TOP1Bc"/>
    <property type="match status" value="1"/>
</dbReference>
<evidence type="ECO:0000259" key="11">
    <source>
        <dbReference type="PROSITE" id="PS50880"/>
    </source>
</evidence>
<comment type="similarity">
    <text evidence="2">Belongs to the type IA topoisomerase family.</text>
</comment>
<keyword evidence="5" id="KW-0238">DNA-binding</keyword>
<dbReference type="InterPro" id="IPR006171">
    <property type="entry name" value="TOPRIM_dom"/>
</dbReference>
<evidence type="ECO:0000313" key="13">
    <source>
        <dbReference type="EMBL" id="MCR1821874.1"/>
    </source>
</evidence>
<evidence type="ECO:0000313" key="14">
    <source>
        <dbReference type="Proteomes" id="UP001140817"/>
    </source>
</evidence>
<evidence type="ECO:0000259" key="12">
    <source>
        <dbReference type="PROSITE" id="PS52039"/>
    </source>
</evidence>
<evidence type="ECO:0000256" key="5">
    <source>
        <dbReference type="ARBA" id="ARBA00023125"/>
    </source>
</evidence>
<evidence type="ECO:0000256" key="8">
    <source>
        <dbReference type="ARBA" id="ARBA00031985"/>
    </source>
</evidence>
<dbReference type="SUPFAM" id="SSF56712">
    <property type="entry name" value="Prokaryotic type I DNA topoisomerase"/>
    <property type="match status" value="1"/>
</dbReference>
<dbReference type="PROSITE" id="PS00396">
    <property type="entry name" value="TOPO_IA_1"/>
    <property type="match status" value="1"/>
</dbReference>
<name>A0A9X2M8H8_9FIRM</name>
<dbReference type="InterPro" id="IPR013824">
    <property type="entry name" value="Topo_IA_cen_sub1"/>
</dbReference>
<dbReference type="Gene3D" id="2.70.20.10">
    <property type="entry name" value="Topoisomerase I, domain 3"/>
    <property type="match status" value="1"/>
</dbReference>
<evidence type="ECO:0000256" key="10">
    <source>
        <dbReference type="ARBA" id="ARBA00032877"/>
    </source>
</evidence>
<dbReference type="InterPro" id="IPR003601">
    <property type="entry name" value="Topo_IA_2"/>
</dbReference>
<dbReference type="GO" id="GO:0006281">
    <property type="term" value="P:DNA repair"/>
    <property type="evidence" value="ECO:0007669"/>
    <property type="project" value="TreeGrafter"/>
</dbReference>
<reference evidence="13" key="1">
    <citation type="submission" date="2022-07" db="EMBL/GenBank/DDBJ databases">
        <title>Enhanced cultured diversity of the mouse gut microbiota enables custom-made synthetic communities.</title>
        <authorList>
            <person name="Afrizal A."/>
        </authorList>
    </citation>
    <scope>NUCLEOTIDE SEQUENCE</scope>
    <source>
        <strain evidence="13">DSM 29186</strain>
    </source>
</reference>
<dbReference type="GO" id="GO:0003917">
    <property type="term" value="F:DNA topoisomerase type I (single strand cut, ATP-independent) activity"/>
    <property type="evidence" value="ECO:0007669"/>
    <property type="project" value="UniProtKB-EC"/>
</dbReference>
<evidence type="ECO:0000256" key="2">
    <source>
        <dbReference type="ARBA" id="ARBA00009446"/>
    </source>
</evidence>
<accession>A0A9X2M8H8</accession>
<evidence type="ECO:0000256" key="4">
    <source>
        <dbReference type="ARBA" id="ARBA00023029"/>
    </source>
</evidence>
<dbReference type="InterPro" id="IPR013826">
    <property type="entry name" value="Topo_IA_cen_sub3"/>
</dbReference>
<evidence type="ECO:0000256" key="7">
    <source>
        <dbReference type="ARBA" id="ARBA00030003"/>
    </source>
</evidence>
<dbReference type="GO" id="GO:0003677">
    <property type="term" value="F:DNA binding"/>
    <property type="evidence" value="ECO:0007669"/>
    <property type="project" value="UniProtKB-KW"/>
</dbReference>
<dbReference type="AlphaFoldDB" id="A0A9X2M8H8"/>
<dbReference type="SMART" id="SM00437">
    <property type="entry name" value="TOP1Ac"/>
    <property type="match status" value="1"/>
</dbReference>
<dbReference type="PROSITE" id="PS52039">
    <property type="entry name" value="TOPO_IA_2"/>
    <property type="match status" value="1"/>
</dbReference>
<evidence type="ECO:0000256" key="1">
    <source>
        <dbReference type="ARBA" id="ARBA00000213"/>
    </source>
</evidence>
<dbReference type="GO" id="GO:0043597">
    <property type="term" value="C:cytoplasmic replication fork"/>
    <property type="evidence" value="ECO:0007669"/>
    <property type="project" value="TreeGrafter"/>
</dbReference>
<dbReference type="SMART" id="SM00493">
    <property type="entry name" value="TOPRIM"/>
    <property type="match status" value="1"/>
</dbReference>
<evidence type="ECO:0000256" key="6">
    <source>
        <dbReference type="ARBA" id="ARBA00023235"/>
    </source>
</evidence>
<organism evidence="13 14">
    <name type="scientific">Terrisporobacter muris</name>
    <dbReference type="NCBI Taxonomy" id="2963284"/>
    <lineage>
        <taxon>Bacteria</taxon>
        <taxon>Bacillati</taxon>
        <taxon>Bacillota</taxon>
        <taxon>Clostridia</taxon>
        <taxon>Peptostreptococcales</taxon>
        <taxon>Peptostreptococcaceae</taxon>
        <taxon>Terrisporobacter</taxon>
    </lineage>
</organism>
<dbReference type="InterPro" id="IPR023406">
    <property type="entry name" value="Topo_IA_AS"/>
</dbReference>
<feature type="domain" description="Topo IA-type catalytic" evidence="12">
    <location>
        <begin position="158"/>
        <end position="578"/>
    </location>
</feature>
<dbReference type="GO" id="GO:0006265">
    <property type="term" value="P:DNA topological change"/>
    <property type="evidence" value="ECO:0007669"/>
    <property type="project" value="InterPro"/>
</dbReference>
<dbReference type="Gene3D" id="3.40.50.140">
    <property type="match status" value="1"/>
</dbReference>
<feature type="domain" description="Toprim" evidence="11">
    <location>
        <begin position="2"/>
        <end position="139"/>
    </location>
</feature>
<dbReference type="PANTHER" id="PTHR11390:SF21">
    <property type="entry name" value="DNA TOPOISOMERASE 3-ALPHA"/>
    <property type="match status" value="1"/>
</dbReference>
<keyword evidence="14" id="KW-1185">Reference proteome</keyword>
<dbReference type="InterPro" id="IPR013497">
    <property type="entry name" value="Topo_IA_cen"/>
</dbReference>
<dbReference type="Gene3D" id="1.10.460.10">
    <property type="entry name" value="Topoisomerase I, domain 2"/>
    <property type="match status" value="1"/>
</dbReference>
<dbReference type="PRINTS" id="PR00417">
    <property type="entry name" value="PRTPISMRASEI"/>
</dbReference>
<gene>
    <name evidence="13" type="ORF">NSA58_03645</name>
</gene>
<evidence type="ECO:0000256" key="9">
    <source>
        <dbReference type="ARBA" id="ARBA00032235"/>
    </source>
</evidence>
<dbReference type="PROSITE" id="PS50880">
    <property type="entry name" value="TOPRIM"/>
    <property type="match status" value="1"/>
</dbReference>
<dbReference type="Proteomes" id="UP001140817">
    <property type="component" value="Unassembled WGS sequence"/>
</dbReference>